<keyword evidence="3" id="KW-1185">Reference proteome</keyword>
<dbReference type="InterPro" id="IPR053198">
    <property type="entry name" value="Gynoecium_Dev_Regulator"/>
</dbReference>
<organism evidence="2 3">
    <name type="scientific">Vitis vinifera</name>
    <name type="common">Grape</name>
    <dbReference type="NCBI Taxonomy" id="29760"/>
    <lineage>
        <taxon>Eukaryota</taxon>
        <taxon>Viridiplantae</taxon>
        <taxon>Streptophyta</taxon>
        <taxon>Embryophyta</taxon>
        <taxon>Tracheophyta</taxon>
        <taxon>Spermatophyta</taxon>
        <taxon>Magnoliopsida</taxon>
        <taxon>eudicotyledons</taxon>
        <taxon>Gunneridae</taxon>
        <taxon>Pentapetalae</taxon>
        <taxon>rosids</taxon>
        <taxon>Vitales</taxon>
        <taxon>Vitaceae</taxon>
        <taxon>Viteae</taxon>
        <taxon>Vitis</taxon>
    </lineage>
</organism>
<evidence type="ECO:0000259" key="1">
    <source>
        <dbReference type="SMART" id="SM00666"/>
    </source>
</evidence>
<gene>
    <name evidence="2" type="ORF">VitviT2T_002742</name>
</gene>
<evidence type="ECO:0000313" key="3">
    <source>
        <dbReference type="Proteomes" id="UP001227230"/>
    </source>
</evidence>
<sequence>MPVAESYKDGWARVRRRVENRTWIGMDLEGFVRTLPWTSGEVCLKYQLPGEDLDALISITNDEDLEHMMLEHDRLCRPSNKQARLGLFLFPLTPPASTSFGSNETKSERQWFVDSLNSVQIQPLEGSSLQAAASETNPDFLFGLDKGLAPPPLVKLLPKDYLVRSDPGSEIPYKL</sequence>
<dbReference type="Proteomes" id="UP001227230">
    <property type="component" value="Chromosome 2"/>
</dbReference>
<evidence type="ECO:0000313" key="2">
    <source>
        <dbReference type="EMBL" id="WJZ83027.1"/>
    </source>
</evidence>
<accession>A0ABY9BKC2</accession>
<dbReference type="Pfam" id="PF00564">
    <property type="entry name" value="PB1"/>
    <property type="match status" value="1"/>
</dbReference>
<reference evidence="2 3" key="1">
    <citation type="journal article" date="2023" name="Hortic Res">
        <title>The complete reference genome for grapevine (Vitis vinifera L.) genetics and breeding.</title>
        <authorList>
            <person name="Shi X."/>
            <person name="Cao S."/>
            <person name="Wang X."/>
            <person name="Huang S."/>
            <person name="Wang Y."/>
            <person name="Liu Z."/>
            <person name="Liu W."/>
            <person name="Leng X."/>
            <person name="Peng Y."/>
            <person name="Wang N."/>
            <person name="Wang Y."/>
            <person name="Ma Z."/>
            <person name="Xu X."/>
            <person name="Zhang F."/>
            <person name="Xue H."/>
            <person name="Zhong H."/>
            <person name="Wang Y."/>
            <person name="Zhang K."/>
            <person name="Velt A."/>
            <person name="Avia K."/>
            <person name="Holtgrawe D."/>
            <person name="Grimplet J."/>
            <person name="Matus J.T."/>
            <person name="Ware D."/>
            <person name="Wu X."/>
            <person name="Wang H."/>
            <person name="Liu C."/>
            <person name="Fang Y."/>
            <person name="Rustenholz C."/>
            <person name="Cheng Z."/>
            <person name="Xiao H."/>
            <person name="Zhou Y."/>
        </authorList>
    </citation>
    <scope>NUCLEOTIDE SEQUENCE [LARGE SCALE GENOMIC DNA]</scope>
    <source>
        <strain evidence="3">cv. Pinot noir / PN40024</strain>
        <tissue evidence="2">Leaf</tissue>
    </source>
</reference>
<proteinExistence type="predicted"/>
<protein>
    <recommendedName>
        <fullName evidence="1">PB1 domain-containing protein</fullName>
    </recommendedName>
</protein>
<dbReference type="SMART" id="SM00666">
    <property type="entry name" value="PB1"/>
    <property type="match status" value="1"/>
</dbReference>
<name>A0ABY9BKC2_VITVI</name>
<feature type="domain" description="PB1" evidence="1">
    <location>
        <begin position="2"/>
        <end position="92"/>
    </location>
</feature>
<dbReference type="PANTHER" id="PTHR31066:SF85">
    <property type="entry name" value="OS02G0809100 PROTEIN"/>
    <property type="match status" value="1"/>
</dbReference>
<dbReference type="InterPro" id="IPR000270">
    <property type="entry name" value="PB1_dom"/>
</dbReference>
<dbReference type="EMBL" id="CP126649">
    <property type="protein sequence ID" value="WJZ83027.1"/>
    <property type="molecule type" value="Genomic_DNA"/>
</dbReference>
<dbReference type="PANTHER" id="PTHR31066">
    <property type="entry name" value="OS05G0427100 PROTEIN-RELATED"/>
    <property type="match status" value="1"/>
</dbReference>
<dbReference type="SUPFAM" id="SSF54277">
    <property type="entry name" value="CAD &amp; PB1 domains"/>
    <property type="match status" value="1"/>
</dbReference>